<feature type="non-terminal residue" evidence="2">
    <location>
        <position position="311"/>
    </location>
</feature>
<sequence length="311" mass="36154">MVRKKLLPFILFLIFFGRIVSGFSQPRTTSLKAKRQKLEREISYTNKLLGEVNKSKKNTVYELQLISNRINMRHRLMAILKKEITSLTYNITTTNISIRDLSNRLDTLKKEYVSIAWYLYKNNGSYNRLIFLFSASDFNQAYQRLRYLDEISAYIRKEAGRITILEKQKKDKLDKLKQEKAEKRILLDSETTQLSQLELEQHQKIGLKQKLSGQEKNLRARLRQKRKESQKLEAQIIKAIAISTRKAANKMKSKRLTASEMRLSSSFMANKGDLPWPVKKGVVSQTFGIHNHPVLKHVKIKNNGVNIATAK</sequence>
<reference evidence="2" key="1">
    <citation type="submission" date="2018-06" db="EMBL/GenBank/DDBJ databases">
        <authorList>
            <person name="Zhirakovskaya E."/>
        </authorList>
    </citation>
    <scope>NUCLEOTIDE SEQUENCE</scope>
</reference>
<evidence type="ECO:0008006" key="3">
    <source>
        <dbReference type="Google" id="ProtNLM"/>
    </source>
</evidence>
<proteinExistence type="predicted"/>
<gene>
    <name evidence="2" type="ORF">MNBD_BACTEROID07-1307</name>
</gene>
<accession>A0A3B0UDZ6</accession>
<keyword evidence="1" id="KW-0175">Coiled coil</keyword>
<dbReference type="EMBL" id="UOET01000338">
    <property type="protein sequence ID" value="VAW29225.1"/>
    <property type="molecule type" value="Genomic_DNA"/>
</dbReference>
<protein>
    <recommendedName>
        <fullName evidence="3">Peptidase M23B</fullName>
    </recommendedName>
</protein>
<dbReference type="AlphaFoldDB" id="A0A3B0UDZ6"/>
<feature type="coiled-coil region" evidence="1">
    <location>
        <begin position="162"/>
        <end position="235"/>
    </location>
</feature>
<evidence type="ECO:0000313" key="2">
    <source>
        <dbReference type="EMBL" id="VAW29225.1"/>
    </source>
</evidence>
<organism evidence="2">
    <name type="scientific">hydrothermal vent metagenome</name>
    <dbReference type="NCBI Taxonomy" id="652676"/>
    <lineage>
        <taxon>unclassified sequences</taxon>
        <taxon>metagenomes</taxon>
        <taxon>ecological metagenomes</taxon>
    </lineage>
</organism>
<evidence type="ECO:0000256" key="1">
    <source>
        <dbReference type="SAM" id="Coils"/>
    </source>
</evidence>
<name>A0A3B0UDZ6_9ZZZZ</name>
<dbReference type="Gene3D" id="6.10.250.3150">
    <property type="match status" value="1"/>
</dbReference>